<evidence type="ECO:0000313" key="2">
    <source>
        <dbReference type="EMBL" id="PWB98402.1"/>
    </source>
</evidence>
<protein>
    <submittedName>
        <fullName evidence="2">Ferrous iron transport protein A</fullName>
    </submittedName>
</protein>
<gene>
    <name evidence="2" type="ORF">DF220_02820</name>
</gene>
<feature type="domain" description="Histone acetyltransferase Rv0428c-like SH3" evidence="1">
    <location>
        <begin position="8"/>
        <end position="58"/>
    </location>
</feature>
<keyword evidence="3" id="KW-1185">Reference proteome</keyword>
<evidence type="ECO:0000259" key="1">
    <source>
        <dbReference type="Pfam" id="PF24551"/>
    </source>
</evidence>
<comment type="caution">
    <text evidence="2">The sequence shown here is derived from an EMBL/GenBank/DDBJ whole genome shotgun (WGS) entry which is preliminary data.</text>
</comment>
<dbReference type="Proteomes" id="UP000244978">
    <property type="component" value="Unassembled WGS sequence"/>
</dbReference>
<proteinExistence type="predicted"/>
<sequence>MTDLSTLALGTRVVVRSRIDGGFTDAVGFLRQTDATHCVIETKRGLVSIALDAIVAAKEVPPAPQPRSPRR</sequence>
<organism evidence="2 3">
    <name type="scientific">Homoserinimonas hongtaonis</name>
    <dbReference type="NCBI Taxonomy" id="2079791"/>
    <lineage>
        <taxon>Bacteria</taxon>
        <taxon>Bacillati</taxon>
        <taxon>Actinomycetota</taxon>
        <taxon>Actinomycetes</taxon>
        <taxon>Micrococcales</taxon>
        <taxon>Microbacteriaceae</taxon>
        <taxon>Homoserinimonas</taxon>
    </lineage>
</organism>
<name>A0A2U1T3E1_9MICO</name>
<reference evidence="3" key="1">
    <citation type="submission" date="2018-04" db="EMBL/GenBank/DDBJ databases">
        <authorList>
            <person name="Liu S."/>
            <person name="Wang Z."/>
            <person name="Li J."/>
        </authorList>
    </citation>
    <scope>NUCLEOTIDE SEQUENCE [LARGE SCALE GENOMIC DNA]</scope>
    <source>
        <strain evidence="3">S1194</strain>
    </source>
</reference>
<accession>A0A2U1T3E1</accession>
<dbReference type="Pfam" id="PF24551">
    <property type="entry name" value="SH3_Rv0428c"/>
    <property type="match status" value="1"/>
</dbReference>
<dbReference type="InterPro" id="IPR056934">
    <property type="entry name" value="SH3_Rv0428c"/>
</dbReference>
<evidence type="ECO:0000313" key="3">
    <source>
        <dbReference type="Proteomes" id="UP000244978"/>
    </source>
</evidence>
<dbReference type="AlphaFoldDB" id="A0A2U1T3E1"/>
<dbReference type="RefSeq" id="WP_108998108.1">
    <property type="nucleotide sequence ID" value="NZ_QEEX01000001.1"/>
</dbReference>
<dbReference type="EMBL" id="QEEX01000001">
    <property type="protein sequence ID" value="PWB98402.1"/>
    <property type="molecule type" value="Genomic_DNA"/>
</dbReference>